<gene>
    <name evidence="9" type="primary">pheA</name>
    <name evidence="8" type="ORF">FAD_1206</name>
    <name evidence="9" type="ORF">HLB00_06245</name>
</gene>
<dbReference type="PROSITE" id="PS00858">
    <property type="entry name" value="PREPHENATE_DEHYDR_2"/>
    <property type="match status" value="1"/>
</dbReference>
<dbReference type="STRING" id="74969.FAD_1206"/>
<dbReference type="KEGG" id="fai:FAD_1206"/>
<keyword evidence="1" id="KW-0028">Amino-acid biosynthesis</keyword>
<keyword evidence="3" id="KW-0584">Phenylalanine biosynthesis</keyword>
<dbReference type="PANTHER" id="PTHR21022:SF19">
    <property type="entry name" value="PREPHENATE DEHYDRATASE-RELATED"/>
    <property type="match status" value="1"/>
</dbReference>
<dbReference type="Proteomes" id="UP000546917">
    <property type="component" value="Unassembled WGS sequence"/>
</dbReference>
<dbReference type="PROSITE" id="PS51171">
    <property type="entry name" value="PREPHENATE_DEHYDR_3"/>
    <property type="match status" value="1"/>
</dbReference>
<dbReference type="GO" id="GO:0004664">
    <property type="term" value="F:prephenate dehydratase activity"/>
    <property type="evidence" value="ECO:0007669"/>
    <property type="project" value="UniProtKB-EC"/>
</dbReference>
<accession>A0A1V0N4R2</accession>
<feature type="domain" description="Prephenate dehydratase" evidence="6">
    <location>
        <begin position="2"/>
        <end position="176"/>
    </location>
</feature>
<dbReference type="OrthoDB" id="8755at2157"/>
<evidence type="ECO:0000313" key="8">
    <source>
        <dbReference type="EMBL" id="ARD85079.1"/>
    </source>
</evidence>
<evidence type="ECO:0000256" key="1">
    <source>
        <dbReference type="ARBA" id="ARBA00022605"/>
    </source>
</evidence>
<evidence type="ECO:0000313" key="11">
    <source>
        <dbReference type="Proteomes" id="UP000546917"/>
    </source>
</evidence>
<dbReference type="Pfam" id="PF00800">
    <property type="entry name" value="PDT"/>
    <property type="match status" value="1"/>
</dbReference>
<dbReference type="PROSITE" id="PS51671">
    <property type="entry name" value="ACT"/>
    <property type="match status" value="1"/>
</dbReference>
<dbReference type="Gene3D" id="3.30.70.260">
    <property type="match status" value="1"/>
</dbReference>
<dbReference type="InterPro" id="IPR001086">
    <property type="entry name" value="Preph_deHydtase"/>
</dbReference>
<dbReference type="SUPFAM" id="SSF53850">
    <property type="entry name" value="Periplasmic binding protein-like II"/>
    <property type="match status" value="1"/>
</dbReference>
<keyword evidence="4 9" id="KW-0456">Lyase</keyword>
<proteinExistence type="predicted"/>
<dbReference type="CDD" id="cd04905">
    <property type="entry name" value="ACT_CM-PDT"/>
    <property type="match status" value="1"/>
</dbReference>
<sequence length="270" mass="30349">MKIGYFGEPGAYSHIAAIQMATGEYVSLESVRAVFMSLENGKISLAVVPVENSIEGAVNQTYDFLFRMNFYIIKEYYLRIKHCLIGHAGAKTDNITHVHSHPQALSQCSDFIYNHGMKPVSEYDTAGSVQIIKENYGLSHAAIASEIAANLNGMDILEKDIENNRHSYTRFFLIAKTPVKVSVPSKTSIVFSTKNKPGALYKILKILNDYGINMTKIESRPVQYTPFQYIFFIDIENNKNTDAAIADIQKSVEQFKILGTYETAYINDED</sequence>
<evidence type="ECO:0000256" key="4">
    <source>
        <dbReference type="ARBA" id="ARBA00023239"/>
    </source>
</evidence>
<reference evidence="8 10" key="1">
    <citation type="submission" date="2011-10" db="EMBL/GenBank/DDBJ databases">
        <title>Metabolic and evolutionary patterns in the extreme acidophile Ferroplasma acidiphilum.</title>
        <authorList>
            <person name="Golyshina O.V."/>
            <person name="Kozyavkin S.A."/>
            <person name="Tatusov R.L."/>
            <person name="Slesarev A.I."/>
            <person name="Golyshin P.N."/>
        </authorList>
    </citation>
    <scope>NUCLEOTIDE SEQUENCE [LARGE SCALE GENOMIC DNA]</scope>
    <source>
        <strain evidence="8">Berkeley</strain>
        <strain evidence="10">Y</strain>
    </source>
</reference>
<name>A0A1V0N4R2_9ARCH</name>
<evidence type="ECO:0000256" key="5">
    <source>
        <dbReference type="ARBA" id="ARBA00029440"/>
    </source>
</evidence>
<dbReference type="Pfam" id="PF01842">
    <property type="entry name" value="ACT"/>
    <property type="match status" value="1"/>
</dbReference>
<dbReference type="CDD" id="cd13631">
    <property type="entry name" value="PBP2_Ct-PDT_like"/>
    <property type="match status" value="1"/>
</dbReference>
<dbReference type="Proteomes" id="UP000192050">
    <property type="component" value="Chromosome"/>
</dbReference>
<dbReference type="Gene3D" id="3.40.190.10">
    <property type="entry name" value="Periplasmic binding protein-like II"/>
    <property type="match status" value="2"/>
</dbReference>
<feature type="domain" description="ACT" evidence="7">
    <location>
        <begin position="188"/>
        <end position="262"/>
    </location>
</feature>
<dbReference type="SUPFAM" id="SSF55021">
    <property type="entry name" value="ACT-like"/>
    <property type="match status" value="1"/>
</dbReference>
<dbReference type="GeneID" id="31676705"/>
<evidence type="ECO:0000256" key="2">
    <source>
        <dbReference type="ARBA" id="ARBA00023141"/>
    </source>
</evidence>
<evidence type="ECO:0000259" key="6">
    <source>
        <dbReference type="PROSITE" id="PS51171"/>
    </source>
</evidence>
<protein>
    <submittedName>
        <fullName evidence="8">Prephenate dehydratase</fullName>
        <ecNumber evidence="9">4.2.1.51</ecNumber>
    </submittedName>
</protein>
<dbReference type="EMBL" id="CP015363">
    <property type="protein sequence ID" value="ARD85079.1"/>
    <property type="molecule type" value="Genomic_DNA"/>
</dbReference>
<dbReference type="EMBL" id="JABGBP010000215">
    <property type="protein sequence ID" value="NOL60432.1"/>
    <property type="molecule type" value="Genomic_DNA"/>
</dbReference>
<reference evidence="9 11" key="2">
    <citation type="submission" date="2020-05" db="EMBL/GenBank/DDBJ databases">
        <authorList>
            <person name="Zhang R."/>
        </authorList>
    </citation>
    <scope>NUCLEOTIDE SEQUENCE [LARGE SCALE GENOMIC DNA]</scope>
    <source>
        <strain evidence="9 11">DSM 28986</strain>
    </source>
</reference>
<dbReference type="InterPro" id="IPR045865">
    <property type="entry name" value="ACT-like_dom_sf"/>
</dbReference>
<organism evidence="8 10">
    <name type="scientific">Ferroplasma acidiphilum</name>
    <dbReference type="NCBI Taxonomy" id="74969"/>
    <lineage>
        <taxon>Archaea</taxon>
        <taxon>Methanobacteriati</taxon>
        <taxon>Thermoplasmatota</taxon>
        <taxon>Thermoplasmata</taxon>
        <taxon>Thermoplasmatales</taxon>
        <taxon>Ferroplasmaceae</taxon>
        <taxon>Ferroplasma</taxon>
    </lineage>
</organism>
<dbReference type="EC" id="4.2.1.51" evidence="9"/>
<comment type="pathway">
    <text evidence="5">Amino-acid biosynthesis.</text>
</comment>
<dbReference type="RefSeq" id="WP_081142595.1">
    <property type="nucleotide sequence ID" value="NZ_CP015363.1"/>
</dbReference>
<keyword evidence="2" id="KW-0057">Aromatic amino acid biosynthesis</keyword>
<evidence type="ECO:0000259" key="7">
    <source>
        <dbReference type="PROSITE" id="PS51671"/>
    </source>
</evidence>
<dbReference type="GO" id="GO:0005737">
    <property type="term" value="C:cytoplasm"/>
    <property type="evidence" value="ECO:0007669"/>
    <property type="project" value="TreeGrafter"/>
</dbReference>
<evidence type="ECO:0000313" key="9">
    <source>
        <dbReference type="EMBL" id="NOL60432.1"/>
    </source>
</evidence>
<dbReference type="GO" id="GO:0009094">
    <property type="term" value="P:L-phenylalanine biosynthetic process"/>
    <property type="evidence" value="ECO:0007669"/>
    <property type="project" value="UniProtKB-KW"/>
</dbReference>
<keyword evidence="10" id="KW-1185">Reference proteome</keyword>
<dbReference type="PANTHER" id="PTHR21022">
    <property type="entry name" value="PREPHENATE DEHYDRATASE P PROTEIN"/>
    <property type="match status" value="1"/>
</dbReference>
<evidence type="ECO:0000313" key="10">
    <source>
        <dbReference type="Proteomes" id="UP000192050"/>
    </source>
</evidence>
<evidence type="ECO:0000256" key="3">
    <source>
        <dbReference type="ARBA" id="ARBA00023222"/>
    </source>
</evidence>
<dbReference type="NCBIfam" id="NF008865">
    <property type="entry name" value="PRK11898.1"/>
    <property type="match status" value="1"/>
</dbReference>
<dbReference type="InterPro" id="IPR018528">
    <property type="entry name" value="Preph_deHydtase_CS"/>
</dbReference>
<dbReference type="AlphaFoldDB" id="A0A1V0N4R2"/>
<dbReference type="InterPro" id="IPR002912">
    <property type="entry name" value="ACT_dom"/>
</dbReference>